<dbReference type="NCBIfam" id="TIGR00420">
    <property type="entry name" value="trmU"/>
    <property type="match status" value="1"/>
</dbReference>
<dbReference type="SUPFAM" id="SSF52402">
    <property type="entry name" value="Adenine nucleotide alpha hydrolases-like"/>
    <property type="match status" value="1"/>
</dbReference>
<evidence type="ECO:0000259" key="13">
    <source>
        <dbReference type="Pfam" id="PF20259"/>
    </source>
</evidence>
<dbReference type="GO" id="GO:0005524">
    <property type="term" value="F:ATP binding"/>
    <property type="evidence" value="ECO:0007669"/>
    <property type="project" value="UniProtKB-KW"/>
</dbReference>
<dbReference type="Pfam" id="PF20259">
    <property type="entry name" value="tRNA_Me_trans_M"/>
    <property type="match status" value="1"/>
</dbReference>
<comment type="similarity">
    <text evidence="11">Belongs to the MnmA/TRMU family.</text>
</comment>
<dbReference type="GO" id="GO:0000049">
    <property type="term" value="F:tRNA binding"/>
    <property type="evidence" value="ECO:0007669"/>
    <property type="project" value="UniProtKB-KW"/>
</dbReference>
<feature type="binding site" evidence="11">
    <location>
        <begin position="10"/>
        <end position="17"/>
    </location>
    <ligand>
        <name>ATP</name>
        <dbReference type="ChEBI" id="CHEBI:30616"/>
    </ligand>
</feature>
<feature type="binding site" evidence="11">
    <location>
        <position position="36"/>
    </location>
    <ligand>
        <name>ATP</name>
        <dbReference type="ChEBI" id="CHEBI:30616"/>
    </ligand>
</feature>
<evidence type="ECO:0000256" key="6">
    <source>
        <dbReference type="ARBA" id="ARBA00022840"/>
    </source>
</evidence>
<comment type="catalytic activity">
    <reaction evidence="9 11">
        <text>S-sulfanyl-L-cysteinyl-[protein] + uridine(34) in tRNA + AH2 + ATP = 2-thiouridine(34) in tRNA + L-cysteinyl-[protein] + A + AMP + diphosphate + H(+)</text>
        <dbReference type="Rhea" id="RHEA:47032"/>
        <dbReference type="Rhea" id="RHEA-COMP:10131"/>
        <dbReference type="Rhea" id="RHEA-COMP:11726"/>
        <dbReference type="Rhea" id="RHEA-COMP:11727"/>
        <dbReference type="Rhea" id="RHEA-COMP:11728"/>
        <dbReference type="ChEBI" id="CHEBI:13193"/>
        <dbReference type="ChEBI" id="CHEBI:15378"/>
        <dbReference type="ChEBI" id="CHEBI:17499"/>
        <dbReference type="ChEBI" id="CHEBI:29950"/>
        <dbReference type="ChEBI" id="CHEBI:30616"/>
        <dbReference type="ChEBI" id="CHEBI:33019"/>
        <dbReference type="ChEBI" id="CHEBI:61963"/>
        <dbReference type="ChEBI" id="CHEBI:65315"/>
        <dbReference type="ChEBI" id="CHEBI:87170"/>
        <dbReference type="ChEBI" id="CHEBI:456215"/>
        <dbReference type="EC" id="2.8.1.13"/>
    </reaction>
</comment>
<feature type="binding site" evidence="11">
    <location>
        <position position="129"/>
    </location>
    <ligand>
        <name>ATP</name>
        <dbReference type="ChEBI" id="CHEBI:30616"/>
    </ligand>
</feature>
<dbReference type="InterPro" id="IPR046885">
    <property type="entry name" value="MnmA-like_C"/>
</dbReference>
<dbReference type="FunFam" id="2.40.30.10:FF:000023">
    <property type="entry name" value="tRNA-specific 2-thiouridylase MnmA"/>
    <property type="match status" value="1"/>
</dbReference>
<dbReference type="Gene3D" id="2.40.30.10">
    <property type="entry name" value="Translation factors"/>
    <property type="match status" value="1"/>
</dbReference>
<dbReference type="Gene3D" id="2.30.30.280">
    <property type="entry name" value="Adenine nucleotide alpha hydrolases-like domains"/>
    <property type="match status" value="1"/>
</dbReference>
<keyword evidence="2 11" id="KW-0820">tRNA-binding</keyword>
<comment type="caution">
    <text evidence="11">Lacks conserved residue(s) required for the propagation of feature annotation.</text>
</comment>
<evidence type="ECO:0000256" key="11">
    <source>
        <dbReference type="HAMAP-Rule" id="MF_00144"/>
    </source>
</evidence>
<dbReference type="Gene3D" id="3.40.50.620">
    <property type="entry name" value="HUPs"/>
    <property type="match status" value="1"/>
</dbReference>
<evidence type="ECO:0000256" key="10">
    <source>
        <dbReference type="ARBA" id="ARBA00056575"/>
    </source>
</evidence>
<dbReference type="Proteomes" id="UP001197875">
    <property type="component" value="Unassembled WGS sequence"/>
</dbReference>
<name>A0AAE3J531_9FIRM</name>
<feature type="region of interest" description="Interaction with tRNA" evidence="11">
    <location>
        <begin position="153"/>
        <end position="155"/>
    </location>
</feature>
<evidence type="ECO:0000256" key="3">
    <source>
        <dbReference type="ARBA" id="ARBA00022679"/>
    </source>
</evidence>
<evidence type="ECO:0000259" key="12">
    <source>
        <dbReference type="Pfam" id="PF20258"/>
    </source>
</evidence>
<feature type="active site" description="Nucleophile" evidence="11">
    <location>
        <position position="105"/>
    </location>
</feature>
<dbReference type="InterPro" id="IPR004506">
    <property type="entry name" value="MnmA-like"/>
</dbReference>
<keyword evidence="4 11" id="KW-0819">tRNA processing</keyword>
<dbReference type="InterPro" id="IPR046884">
    <property type="entry name" value="MnmA-like_central"/>
</dbReference>
<reference evidence="14 15" key="1">
    <citation type="submission" date="2021-10" db="EMBL/GenBank/DDBJ databases">
        <title>Anaerobic single-cell dispensing facilitates the cultivation of human gut bacteria.</title>
        <authorList>
            <person name="Afrizal A."/>
        </authorList>
    </citation>
    <scope>NUCLEOTIDE SEQUENCE [LARGE SCALE GENOMIC DNA]</scope>
    <source>
        <strain evidence="14 15">CLA-AA-H277</strain>
    </source>
</reference>
<dbReference type="RefSeq" id="WP_178046582.1">
    <property type="nucleotide sequence ID" value="NZ_JAJEPR010000001.1"/>
</dbReference>
<feature type="site" description="Interaction with tRNA" evidence="11">
    <location>
        <position position="130"/>
    </location>
</feature>
<evidence type="ECO:0000256" key="1">
    <source>
        <dbReference type="ARBA" id="ARBA00022490"/>
    </source>
</evidence>
<comment type="function">
    <text evidence="10 11">Catalyzes the 2-thiolation of uridine at the wobble position (U34) of tRNA, leading to the formation of s(2)U34.</text>
</comment>
<evidence type="ECO:0000256" key="8">
    <source>
        <dbReference type="ARBA" id="ARBA00023157"/>
    </source>
</evidence>
<feature type="site" description="Interaction with tRNA" evidence="11">
    <location>
        <position position="353"/>
    </location>
</feature>
<dbReference type="Pfam" id="PF03054">
    <property type="entry name" value="tRNA_Me_trans"/>
    <property type="match status" value="1"/>
</dbReference>
<evidence type="ECO:0000313" key="14">
    <source>
        <dbReference type="EMBL" id="MCC2188355.1"/>
    </source>
</evidence>
<feature type="domain" description="tRNA-specific 2-thiouridylase MnmA-like central" evidence="13">
    <location>
        <begin position="231"/>
        <end position="286"/>
    </location>
</feature>
<evidence type="ECO:0000313" key="15">
    <source>
        <dbReference type="Proteomes" id="UP001197875"/>
    </source>
</evidence>
<keyword evidence="1 11" id="KW-0963">Cytoplasm</keyword>
<dbReference type="NCBIfam" id="NF001138">
    <property type="entry name" value="PRK00143.1"/>
    <property type="match status" value="1"/>
</dbReference>
<dbReference type="FunFam" id="2.30.30.280:FF:000001">
    <property type="entry name" value="tRNA-specific 2-thiouridylase MnmA"/>
    <property type="match status" value="1"/>
</dbReference>
<comment type="caution">
    <text evidence="14">The sequence shown here is derived from an EMBL/GenBank/DDBJ whole genome shotgun (WGS) entry which is preliminary data.</text>
</comment>
<accession>A0AAE3J531</accession>
<feature type="region of interest" description="Interaction with tRNA" evidence="11">
    <location>
        <begin position="320"/>
        <end position="321"/>
    </location>
</feature>
<dbReference type="GO" id="GO:0002143">
    <property type="term" value="P:tRNA wobble position uridine thiolation"/>
    <property type="evidence" value="ECO:0007669"/>
    <property type="project" value="TreeGrafter"/>
</dbReference>
<keyword evidence="15" id="KW-1185">Reference proteome</keyword>
<keyword evidence="5 11" id="KW-0547">Nucleotide-binding</keyword>
<keyword evidence="8" id="KW-1015">Disulfide bond</keyword>
<dbReference type="CDD" id="cd01998">
    <property type="entry name" value="MnmA_TRMU-like"/>
    <property type="match status" value="1"/>
</dbReference>
<keyword evidence="7 11" id="KW-0694">RNA-binding</keyword>
<dbReference type="FunFam" id="3.40.50.620:FF:000115">
    <property type="entry name" value="tRNA-specific 2-thiouridylase MnmA"/>
    <property type="match status" value="1"/>
</dbReference>
<dbReference type="Pfam" id="PF20258">
    <property type="entry name" value="tRNA_Me_trans_C"/>
    <property type="match status" value="1"/>
</dbReference>
<dbReference type="GO" id="GO:0103016">
    <property type="term" value="F:tRNA-uridine 2-sulfurtransferase activity"/>
    <property type="evidence" value="ECO:0007669"/>
    <property type="project" value="UniProtKB-EC"/>
</dbReference>
<dbReference type="PANTHER" id="PTHR11933:SF5">
    <property type="entry name" value="MITOCHONDRIAL TRNA-SPECIFIC 2-THIOURIDYLASE 1"/>
    <property type="match status" value="1"/>
</dbReference>
<feature type="domain" description="tRNA-specific 2-thiouridylase MnmA-like C-terminal" evidence="12">
    <location>
        <begin position="294"/>
        <end position="369"/>
    </location>
</feature>
<protein>
    <recommendedName>
        <fullName evidence="11">tRNA-specific 2-thiouridylase MnmA</fullName>
        <ecNumber evidence="11">2.8.1.13</ecNumber>
    </recommendedName>
</protein>
<evidence type="ECO:0000256" key="9">
    <source>
        <dbReference type="ARBA" id="ARBA00051542"/>
    </source>
</evidence>
<evidence type="ECO:0000256" key="5">
    <source>
        <dbReference type="ARBA" id="ARBA00022741"/>
    </source>
</evidence>
<evidence type="ECO:0000256" key="2">
    <source>
        <dbReference type="ARBA" id="ARBA00022555"/>
    </source>
</evidence>
<dbReference type="InterPro" id="IPR014729">
    <property type="entry name" value="Rossmann-like_a/b/a_fold"/>
</dbReference>
<evidence type="ECO:0000256" key="7">
    <source>
        <dbReference type="ARBA" id="ARBA00022884"/>
    </source>
</evidence>
<dbReference type="PANTHER" id="PTHR11933">
    <property type="entry name" value="TRNA 5-METHYLAMINOMETHYL-2-THIOURIDYLATE -METHYLTRANSFERASE"/>
    <property type="match status" value="1"/>
</dbReference>
<dbReference type="GO" id="GO:0005737">
    <property type="term" value="C:cytoplasm"/>
    <property type="evidence" value="ECO:0007669"/>
    <property type="project" value="UniProtKB-SubCell"/>
</dbReference>
<proteinExistence type="inferred from homology"/>
<keyword evidence="3 11" id="KW-0808">Transferase</keyword>
<evidence type="ECO:0000256" key="4">
    <source>
        <dbReference type="ARBA" id="ARBA00022694"/>
    </source>
</evidence>
<organism evidence="14 15">
    <name type="scientific">Fusicatenibacter faecihominis</name>
    <dbReference type="NCBI Taxonomy" id="2881276"/>
    <lineage>
        <taxon>Bacteria</taxon>
        <taxon>Bacillati</taxon>
        <taxon>Bacillota</taxon>
        <taxon>Clostridia</taxon>
        <taxon>Lachnospirales</taxon>
        <taxon>Lachnospiraceae</taxon>
        <taxon>Fusicatenibacter</taxon>
    </lineage>
</organism>
<comment type="subcellular location">
    <subcellularLocation>
        <location evidence="11">Cytoplasm</location>
    </subcellularLocation>
</comment>
<feature type="active site" description="Cysteine persulfide intermediate" evidence="11">
    <location>
        <position position="203"/>
    </location>
</feature>
<gene>
    <name evidence="11 14" type="primary">mnmA</name>
    <name evidence="14" type="ORF">LKD71_00725</name>
</gene>
<dbReference type="HAMAP" id="MF_00144">
    <property type="entry name" value="tRNA_thiouridyl_MnmA"/>
    <property type="match status" value="1"/>
</dbReference>
<dbReference type="AlphaFoldDB" id="A0AAE3J531"/>
<dbReference type="InterPro" id="IPR023382">
    <property type="entry name" value="MnmA-like_central_sf"/>
</dbReference>
<sequence>MQNGKKALIAMSGGVDSSVAACLMKQQGYTCMGVTMKLYDNEEIGVSSEKTCCTLKDVEDARFVAQALDMPYYVLNFKDKFEEEVIQRFVDTYIEGGTPNPCIDCNHRIKFRALMRRMEELGYDYVVTGHYARISYDETSGKYILKKALDSTKDQSYVLYNLTQEQLAHTLFPLGTYEKTEARKIAEANGLLNAHKHDSQDICFVPDGDYGKFIEGYCERTGKEEEGGKFSPFEPGDFVTEDGKVLGHHKGIIHYTIGQRKGLGLSLPQPLYVCRKDLDKNKVVLAPNDRLFQDTLEAGELNFISGEYPRGAFRCCAKIRYKQKEAPATVTPIDEKRVKVVFDEPQRGITPGQAVVFYDGDQVLGGGRILRSKEE</sequence>
<dbReference type="EMBL" id="JAJEPR010000001">
    <property type="protein sequence ID" value="MCC2188355.1"/>
    <property type="molecule type" value="Genomic_DNA"/>
</dbReference>
<dbReference type="EC" id="2.8.1.13" evidence="11"/>
<keyword evidence="6 11" id="KW-0067">ATP-binding</keyword>